<dbReference type="AlphaFoldDB" id="A0AAJ1MKV6"/>
<evidence type="ECO:0000256" key="1">
    <source>
        <dbReference type="ARBA" id="ARBA00004651"/>
    </source>
</evidence>
<comment type="similarity">
    <text evidence="2 10">Belongs to the SecG family.</text>
</comment>
<dbReference type="NCBIfam" id="TIGR00810">
    <property type="entry name" value="secG"/>
    <property type="match status" value="1"/>
</dbReference>
<dbReference type="EMBL" id="JAQQAL010000022">
    <property type="protein sequence ID" value="MDC7227176.1"/>
    <property type="molecule type" value="Genomic_DNA"/>
</dbReference>
<dbReference type="GO" id="GO:0065002">
    <property type="term" value="P:intracellular protein transmembrane transport"/>
    <property type="evidence" value="ECO:0007669"/>
    <property type="project" value="TreeGrafter"/>
</dbReference>
<evidence type="ECO:0000256" key="3">
    <source>
        <dbReference type="ARBA" id="ARBA00022448"/>
    </source>
</evidence>
<comment type="function">
    <text evidence="10">Involved in protein export. Participates in an early event of protein translocation.</text>
</comment>
<sequence>MGAVGVALLVLFVLSAILLVIIVMLQDEQGEGLGGIFGGGSSSAFGSRTGNVLTRFTSILGAIFIISAFSLAWYNRSIDNSDLLRAAKENVTNQDTGDWWEVPEEN</sequence>
<keyword evidence="7 10" id="KW-1133">Transmembrane helix</keyword>
<dbReference type="GO" id="GO:0005886">
    <property type="term" value="C:plasma membrane"/>
    <property type="evidence" value="ECO:0007669"/>
    <property type="project" value="UniProtKB-SubCell"/>
</dbReference>
<evidence type="ECO:0000313" key="12">
    <source>
        <dbReference type="Proteomes" id="UP001221217"/>
    </source>
</evidence>
<dbReference type="InterPro" id="IPR004692">
    <property type="entry name" value="SecG"/>
</dbReference>
<keyword evidence="9 10" id="KW-0472">Membrane</keyword>
<keyword evidence="4 10" id="KW-1003">Cell membrane</keyword>
<proteinExistence type="inferred from homology"/>
<evidence type="ECO:0000256" key="10">
    <source>
        <dbReference type="RuleBase" id="RU365087"/>
    </source>
</evidence>
<protein>
    <recommendedName>
        <fullName evidence="10">Protein-export membrane protein SecG</fullName>
    </recommendedName>
</protein>
<evidence type="ECO:0000256" key="8">
    <source>
        <dbReference type="ARBA" id="ARBA00023010"/>
    </source>
</evidence>
<organism evidence="11 12">
    <name type="scientific">Candidatus Thalassospirochaeta sargassi</name>
    <dbReference type="NCBI Taxonomy" id="3119039"/>
    <lineage>
        <taxon>Bacteria</taxon>
        <taxon>Pseudomonadati</taxon>
        <taxon>Spirochaetota</taxon>
        <taxon>Spirochaetia</taxon>
        <taxon>Spirochaetales</taxon>
        <taxon>Spirochaetaceae</taxon>
        <taxon>Candidatus Thalassospirochaeta</taxon>
    </lineage>
</organism>
<gene>
    <name evidence="11" type="primary">secG</name>
    <name evidence="11" type="ORF">PQJ61_10485</name>
</gene>
<keyword evidence="6 10" id="KW-0653">Protein transport</keyword>
<dbReference type="Pfam" id="PF03840">
    <property type="entry name" value="SecG"/>
    <property type="match status" value="1"/>
</dbReference>
<comment type="caution">
    <text evidence="11">The sequence shown here is derived from an EMBL/GenBank/DDBJ whole genome shotgun (WGS) entry which is preliminary data.</text>
</comment>
<dbReference type="GO" id="GO:0015450">
    <property type="term" value="F:protein-transporting ATPase activity"/>
    <property type="evidence" value="ECO:0007669"/>
    <property type="project" value="UniProtKB-UniRule"/>
</dbReference>
<keyword evidence="8 10" id="KW-0811">Translocation</keyword>
<evidence type="ECO:0000256" key="9">
    <source>
        <dbReference type="ARBA" id="ARBA00023136"/>
    </source>
</evidence>
<dbReference type="PANTHER" id="PTHR34182:SF1">
    <property type="entry name" value="PROTEIN-EXPORT MEMBRANE PROTEIN SECG"/>
    <property type="match status" value="1"/>
</dbReference>
<evidence type="ECO:0000256" key="7">
    <source>
        <dbReference type="ARBA" id="ARBA00022989"/>
    </source>
</evidence>
<evidence type="ECO:0000256" key="2">
    <source>
        <dbReference type="ARBA" id="ARBA00008445"/>
    </source>
</evidence>
<dbReference type="GO" id="GO:0043952">
    <property type="term" value="P:protein transport by the Sec complex"/>
    <property type="evidence" value="ECO:0007669"/>
    <property type="project" value="TreeGrafter"/>
</dbReference>
<feature type="transmembrane region" description="Helical" evidence="10">
    <location>
        <begin position="6"/>
        <end position="25"/>
    </location>
</feature>
<evidence type="ECO:0000313" key="11">
    <source>
        <dbReference type="EMBL" id="MDC7227176.1"/>
    </source>
</evidence>
<name>A0AAJ1MKV6_9SPIO</name>
<dbReference type="PRINTS" id="PR01651">
    <property type="entry name" value="SECGEXPORT"/>
</dbReference>
<dbReference type="PANTHER" id="PTHR34182">
    <property type="entry name" value="PROTEIN-EXPORT MEMBRANE PROTEIN SECG"/>
    <property type="match status" value="1"/>
</dbReference>
<keyword evidence="3 10" id="KW-0813">Transport</keyword>
<comment type="subcellular location">
    <subcellularLocation>
        <location evidence="1 10">Cell membrane</location>
        <topology evidence="1 10">Multi-pass membrane protein</topology>
    </subcellularLocation>
</comment>
<dbReference type="GO" id="GO:0009306">
    <property type="term" value="P:protein secretion"/>
    <property type="evidence" value="ECO:0007669"/>
    <property type="project" value="UniProtKB-UniRule"/>
</dbReference>
<accession>A0AAJ1MKV6</accession>
<evidence type="ECO:0000256" key="4">
    <source>
        <dbReference type="ARBA" id="ARBA00022475"/>
    </source>
</evidence>
<feature type="transmembrane region" description="Helical" evidence="10">
    <location>
        <begin position="52"/>
        <end position="74"/>
    </location>
</feature>
<dbReference type="Proteomes" id="UP001221217">
    <property type="component" value="Unassembled WGS sequence"/>
</dbReference>
<evidence type="ECO:0000256" key="5">
    <source>
        <dbReference type="ARBA" id="ARBA00022692"/>
    </source>
</evidence>
<keyword evidence="5 10" id="KW-0812">Transmembrane</keyword>
<evidence type="ECO:0000256" key="6">
    <source>
        <dbReference type="ARBA" id="ARBA00022927"/>
    </source>
</evidence>
<reference evidence="11 12" key="1">
    <citation type="submission" date="2022-12" db="EMBL/GenBank/DDBJ databases">
        <title>Metagenome assembled genome from gulf of manar.</title>
        <authorList>
            <person name="Kohli P."/>
            <person name="Pk S."/>
            <person name="Venkata Ramana C."/>
            <person name="Sasikala C."/>
        </authorList>
    </citation>
    <scope>NUCLEOTIDE SEQUENCE [LARGE SCALE GENOMIC DNA]</scope>
    <source>
        <strain evidence="11">JB008</strain>
    </source>
</reference>